<evidence type="ECO:0000256" key="4">
    <source>
        <dbReference type="ARBA" id="ARBA00022840"/>
    </source>
</evidence>
<feature type="binding site" evidence="5">
    <location>
        <begin position="400"/>
        <end position="403"/>
    </location>
    <ligand>
        <name>ATP</name>
        <dbReference type="ChEBI" id="CHEBI:30616"/>
    </ligand>
</feature>
<evidence type="ECO:0000259" key="6">
    <source>
        <dbReference type="PROSITE" id="PS50862"/>
    </source>
</evidence>
<dbReference type="PROSITE" id="PS50862">
    <property type="entry name" value="AA_TRNA_LIGASE_II"/>
    <property type="match status" value="1"/>
</dbReference>
<comment type="subunit">
    <text evidence="5">Homodimer.</text>
</comment>
<dbReference type="GO" id="GO:0050560">
    <property type="term" value="F:aspartate-tRNA(Asn) ligase activity"/>
    <property type="evidence" value="ECO:0007669"/>
    <property type="project" value="UniProtKB-EC"/>
</dbReference>
<evidence type="ECO:0000256" key="5">
    <source>
        <dbReference type="HAMAP-Rule" id="MF_02075"/>
    </source>
</evidence>
<dbReference type="EMBL" id="JAHLQL010000002">
    <property type="protein sequence ID" value="MBU5591977.1"/>
    <property type="molecule type" value="Genomic_DNA"/>
</dbReference>
<evidence type="ECO:0000313" key="7">
    <source>
        <dbReference type="EMBL" id="MBU5591977.1"/>
    </source>
</evidence>
<feature type="binding site" evidence="5">
    <location>
        <position position="352"/>
    </location>
    <ligand>
        <name>ATP</name>
        <dbReference type="ChEBI" id="CHEBI:30616"/>
    </ligand>
</feature>
<gene>
    <name evidence="5 7" type="primary">aspS</name>
    <name evidence="7" type="ORF">KQI89_09370</name>
</gene>
<dbReference type="EC" id="6.1.1.12" evidence="5"/>
<comment type="caution">
    <text evidence="5">Lacks conserved residue(s) required for the propagation of feature annotation.</text>
</comment>
<evidence type="ECO:0000256" key="3">
    <source>
        <dbReference type="ARBA" id="ARBA00022741"/>
    </source>
</evidence>
<evidence type="ECO:0000313" key="8">
    <source>
        <dbReference type="Proteomes" id="UP000736583"/>
    </source>
</evidence>
<feature type="binding site" evidence="5">
    <location>
        <position position="163"/>
    </location>
    <ligand>
        <name>L-aspartate</name>
        <dbReference type="ChEBI" id="CHEBI:29991"/>
    </ligand>
</feature>
<feature type="region of interest" description="Aspartate" evidence="5">
    <location>
        <begin position="185"/>
        <end position="188"/>
    </location>
</feature>
<comment type="similarity">
    <text evidence="5">Belongs to the class-II aminoacyl-tRNA synthetase family. Type 2 subfamily.</text>
</comment>
<feature type="binding site" evidence="5">
    <location>
        <position position="207"/>
    </location>
    <ligand>
        <name>L-aspartate</name>
        <dbReference type="ChEBI" id="CHEBI:29991"/>
    </ligand>
</feature>
<feature type="binding site" evidence="5">
    <location>
        <position position="355"/>
    </location>
    <ligand>
        <name>L-aspartate</name>
        <dbReference type="ChEBI" id="CHEBI:29991"/>
    </ligand>
</feature>
<dbReference type="PANTHER" id="PTHR43450:SF1">
    <property type="entry name" value="ASPARTATE--TRNA LIGASE, CYTOPLASMIC"/>
    <property type="match status" value="1"/>
</dbReference>
<feature type="binding site" evidence="5">
    <location>
        <begin position="207"/>
        <end position="209"/>
    </location>
    <ligand>
        <name>ATP</name>
        <dbReference type="ChEBI" id="CHEBI:30616"/>
    </ligand>
</feature>
<reference evidence="7 8" key="1">
    <citation type="submission" date="2021-06" db="EMBL/GenBank/DDBJ databases">
        <authorList>
            <person name="Sun Q."/>
            <person name="Li D."/>
        </authorList>
    </citation>
    <scope>NUCLEOTIDE SEQUENCE [LARGE SCALE GENOMIC DNA]</scope>
    <source>
        <strain evidence="7 8">MSJ-4</strain>
    </source>
</reference>
<feature type="domain" description="Aminoacyl-transfer RNA synthetases class-II family profile" evidence="6">
    <location>
        <begin position="130"/>
        <end position="429"/>
    </location>
</feature>
<keyword evidence="8" id="KW-1185">Reference proteome</keyword>
<keyword evidence="5" id="KW-0648">Protein biosynthesis</keyword>
<organism evidence="7 8">
    <name type="scientific">Clostridium simiarum</name>
    <dbReference type="NCBI Taxonomy" id="2841506"/>
    <lineage>
        <taxon>Bacteria</taxon>
        <taxon>Bacillati</taxon>
        <taxon>Bacillota</taxon>
        <taxon>Clostridia</taxon>
        <taxon>Eubacteriales</taxon>
        <taxon>Clostridiaceae</taxon>
        <taxon>Clostridium</taxon>
    </lineage>
</organism>
<dbReference type="NCBIfam" id="TIGR00458">
    <property type="entry name" value="aspS_nondisc"/>
    <property type="match status" value="1"/>
</dbReference>
<keyword evidence="1 5" id="KW-0963">Cytoplasm</keyword>
<dbReference type="InterPro" id="IPR006195">
    <property type="entry name" value="aa-tRNA-synth_II"/>
</dbReference>
<dbReference type="Proteomes" id="UP000736583">
    <property type="component" value="Unassembled WGS sequence"/>
</dbReference>
<accession>A0ABS6F0F4</accession>
<evidence type="ECO:0000256" key="2">
    <source>
        <dbReference type="ARBA" id="ARBA00022598"/>
    </source>
</evidence>
<protein>
    <recommendedName>
        <fullName evidence="5">Aspartate--tRNA ligase</fullName>
        <ecNumber evidence="5">6.1.1.12</ecNumber>
    </recommendedName>
    <alternativeName>
        <fullName evidence="5">Aspartyl-tRNA synthetase</fullName>
        <shortName evidence="5">AspRS</shortName>
    </alternativeName>
</protein>
<evidence type="ECO:0000256" key="1">
    <source>
        <dbReference type="ARBA" id="ARBA00022490"/>
    </source>
</evidence>
<feature type="binding site" evidence="5">
    <location>
        <position position="359"/>
    </location>
    <ligand>
        <name>L-aspartate</name>
        <dbReference type="ChEBI" id="CHEBI:29991"/>
    </ligand>
</feature>
<dbReference type="NCBIfam" id="NF003483">
    <property type="entry name" value="PRK05159.1"/>
    <property type="match status" value="1"/>
</dbReference>
<dbReference type="InterPro" id="IPR004365">
    <property type="entry name" value="NA-bd_OB_tRNA"/>
</dbReference>
<comment type="catalytic activity">
    <reaction evidence="5">
        <text>tRNA(Asp) + L-aspartate + ATP = L-aspartyl-tRNA(Asp) + AMP + diphosphate</text>
        <dbReference type="Rhea" id="RHEA:19649"/>
        <dbReference type="Rhea" id="RHEA-COMP:9660"/>
        <dbReference type="Rhea" id="RHEA-COMP:9678"/>
        <dbReference type="ChEBI" id="CHEBI:29991"/>
        <dbReference type="ChEBI" id="CHEBI:30616"/>
        <dbReference type="ChEBI" id="CHEBI:33019"/>
        <dbReference type="ChEBI" id="CHEBI:78442"/>
        <dbReference type="ChEBI" id="CHEBI:78516"/>
        <dbReference type="ChEBI" id="CHEBI:456215"/>
        <dbReference type="EC" id="6.1.1.12"/>
    </reaction>
</comment>
<dbReference type="HAMAP" id="MF_02075">
    <property type="entry name" value="Asp_tRNA_synth_type2"/>
    <property type="match status" value="1"/>
</dbReference>
<feature type="binding site" evidence="5">
    <location>
        <begin position="215"/>
        <end position="217"/>
    </location>
    <ligand>
        <name>ATP</name>
        <dbReference type="ChEBI" id="CHEBI:30616"/>
    </ligand>
</feature>
<proteinExistence type="inferred from homology"/>
<sequence>MKRILISELKEEFINEKVLIKGWVHRIRILKKVTFILVRDRSGVVQCVIDNESINNVELKNESVIEIVGKVVSSQNKISNIEVVVENINILSKVKDELPIEVNNGLDIKLETMLDNRVLSLRKENINFILKVKAILAQGFREFLIRDGFTEIFTPKIVKDGAEGGTNLFNLKYFENTAYLAQSPQFYKQMMVAAGYEKVFEIAHVYRAEEHDTRRHLNEYVSMDLEMGFIEDEKDIMRIENQLLIYLMEKLRLEMSEEEEKFEFHIPKVPETIPYITFKEAKQILKKHYNKINSEEDLDPQCEELIYEYAKTYLDSEFIFITDYPKSKRPMYAMPKGENLTHSFDLIFRGMEITTGGQRIHDYDMLVNNFINKGLDPSNFGSYTEIFKYGVPPHGGLAIGLERLTCQILGLKNVREASAFPRDRQRLLP</sequence>
<name>A0ABS6F0F4_9CLOT</name>
<dbReference type="Pfam" id="PF00152">
    <property type="entry name" value="tRNA-synt_2"/>
    <property type="match status" value="1"/>
</dbReference>
<keyword evidence="4 5" id="KW-0067">ATP-binding</keyword>
<dbReference type="InterPro" id="IPR004364">
    <property type="entry name" value="Aa-tRNA-synt_II"/>
</dbReference>
<dbReference type="PANTHER" id="PTHR43450">
    <property type="entry name" value="ASPARTYL-TRNA SYNTHETASE"/>
    <property type="match status" value="1"/>
</dbReference>
<comment type="subcellular location">
    <subcellularLocation>
        <location evidence="5">Cytoplasm</location>
    </subcellularLocation>
</comment>
<comment type="function">
    <text evidence="5">Catalyzes the attachment of L-aspartate to tRNA(Asp) in a two-step reaction: L-aspartate is first activated by ATP to form Asp-AMP and then transferred to the acceptor end of tRNA(Asp).</text>
</comment>
<dbReference type="CDD" id="cd00776">
    <property type="entry name" value="AsxRS_core"/>
    <property type="match status" value="1"/>
</dbReference>
<dbReference type="RefSeq" id="WP_216456880.1">
    <property type="nucleotide sequence ID" value="NZ_JAHLQL010000002.1"/>
</dbReference>
<keyword evidence="3 5" id="KW-0547">Nucleotide-binding</keyword>
<dbReference type="InterPro" id="IPR004523">
    <property type="entry name" value="Asp-tRNA_synthase_2"/>
</dbReference>
<keyword evidence="5" id="KW-0030">Aminoacyl-tRNA synthetase</keyword>
<comment type="caution">
    <text evidence="7">The sequence shown here is derived from an EMBL/GenBank/DDBJ whole genome shotgun (WGS) entry which is preliminary data.</text>
</comment>
<dbReference type="Pfam" id="PF01336">
    <property type="entry name" value="tRNA_anti-codon"/>
    <property type="match status" value="1"/>
</dbReference>
<keyword evidence="2 5" id="KW-0436">Ligase</keyword>